<dbReference type="SUPFAM" id="SSF161098">
    <property type="entry name" value="MetI-like"/>
    <property type="match status" value="1"/>
</dbReference>
<feature type="region of interest" description="Disordered" evidence="8">
    <location>
        <begin position="1"/>
        <end position="32"/>
    </location>
</feature>
<feature type="domain" description="ABC transmembrane type-1" evidence="9">
    <location>
        <begin position="100"/>
        <end position="313"/>
    </location>
</feature>
<proteinExistence type="inferred from homology"/>
<feature type="transmembrane region" description="Helical" evidence="7">
    <location>
        <begin position="247"/>
        <end position="265"/>
    </location>
</feature>
<feature type="transmembrane region" description="Helical" evidence="7">
    <location>
        <begin position="104"/>
        <end position="127"/>
    </location>
</feature>
<name>A0ABW0CXK1_STRCD</name>
<dbReference type="PROSITE" id="PS50928">
    <property type="entry name" value="ABC_TM1"/>
    <property type="match status" value="1"/>
</dbReference>
<dbReference type="Pfam" id="PF00528">
    <property type="entry name" value="BPD_transp_1"/>
    <property type="match status" value="1"/>
</dbReference>
<comment type="caution">
    <text evidence="10">The sequence shown here is derived from an EMBL/GenBank/DDBJ whole genome shotgun (WGS) entry which is preliminary data.</text>
</comment>
<protein>
    <submittedName>
        <fullName evidence="10">Carbohydrate ABC transporter permease</fullName>
    </submittedName>
</protein>
<comment type="subcellular location">
    <subcellularLocation>
        <location evidence="1 7">Cell membrane</location>
        <topology evidence="1 7">Multi-pass membrane protein</topology>
    </subcellularLocation>
</comment>
<feature type="transmembrane region" description="Helical" evidence="7">
    <location>
        <begin position="188"/>
        <end position="207"/>
    </location>
</feature>
<evidence type="ECO:0000256" key="5">
    <source>
        <dbReference type="ARBA" id="ARBA00022989"/>
    </source>
</evidence>
<dbReference type="PANTHER" id="PTHR43227:SF8">
    <property type="entry name" value="DIACETYLCHITOBIOSE UPTAKE SYSTEM PERMEASE PROTEIN DASB"/>
    <property type="match status" value="1"/>
</dbReference>
<evidence type="ECO:0000313" key="10">
    <source>
        <dbReference type="EMBL" id="MFC5220669.1"/>
    </source>
</evidence>
<accession>A0ABW0CXK1</accession>
<evidence type="ECO:0000313" key="11">
    <source>
        <dbReference type="Proteomes" id="UP001596263"/>
    </source>
</evidence>
<keyword evidence="5 7" id="KW-1133">Transmembrane helix</keyword>
<evidence type="ECO:0000256" key="3">
    <source>
        <dbReference type="ARBA" id="ARBA00022475"/>
    </source>
</evidence>
<dbReference type="EMBL" id="JBHSKM010000052">
    <property type="protein sequence ID" value="MFC5220669.1"/>
    <property type="molecule type" value="Genomic_DNA"/>
</dbReference>
<dbReference type="InterPro" id="IPR035906">
    <property type="entry name" value="MetI-like_sf"/>
</dbReference>
<evidence type="ECO:0000256" key="2">
    <source>
        <dbReference type="ARBA" id="ARBA00022448"/>
    </source>
</evidence>
<comment type="similarity">
    <text evidence="7">Belongs to the binding-protein-dependent transport system permease family.</text>
</comment>
<dbReference type="InterPro" id="IPR050809">
    <property type="entry name" value="UgpAE/MalFG_permease"/>
</dbReference>
<dbReference type="Gene3D" id="1.10.3720.10">
    <property type="entry name" value="MetI-like"/>
    <property type="match status" value="1"/>
</dbReference>
<organism evidence="10 11">
    <name type="scientific">Streptomyces coerulescens</name>
    <dbReference type="NCBI Taxonomy" id="29304"/>
    <lineage>
        <taxon>Bacteria</taxon>
        <taxon>Bacillati</taxon>
        <taxon>Actinomycetota</taxon>
        <taxon>Actinomycetes</taxon>
        <taxon>Kitasatosporales</taxon>
        <taxon>Streptomycetaceae</taxon>
        <taxon>Streptomyces</taxon>
    </lineage>
</organism>
<evidence type="ECO:0000256" key="8">
    <source>
        <dbReference type="SAM" id="MobiDB-lite"/>
    </source>
</evidence>
<keyword evidence="4 7" id="KW-0812">Transmembrane</keyword>
<feature type="transmembrane region" description="Helical" evidence="7">
    <location>
        <begin position="38"/>
        <end position="59"/>
    </location>
</feature>
<keyword evidence="3" id="KW-1003">Cell membrane</keyword>
<dbReference type="RefSeq" id="WP_380865754.1">
    <property type="nucleotide sequence ID" value="NZ_JBHSKM010000052.1"/>
</dbReference>
<dbReference type="Proteomes" id="UP001596263">
    <property type="component" value="Unassembled WGS sequence"/>
</dbReference>
<gene>
    <name evidence="10" type="ORF">ACFPQ9_43380</name>
</gene>
<reference evidence="11" key="1">
    <citation type="journal article" date="2019" name="Int. J. Syst. Evol. Microbiol.">
        <title>The Global Catalogue of Microorganisms (GCM) 10K type strain sequencing project: providing services to taxonomists for standard genome sequencing and annotation.</title>
        <authorList>
            <consortium name="The Broad Institute Genomics Platform"/>
            <consortium name="The Broad Institute Genome Sequencing Center for Infectious Disease"/>
            <person name="Wu L."/>
            <person name="Ma J."/>
        </authorList>
    </citation>
    <scope>NUCLEOTIDE SEQUENCE [LARGE SCALE GENOMIC DNA]</scope>
    <source>
        <strain evidence="11">KCTC 42586</strain>
    </source>
</reference>
<evidence type="ECO:0000256" key="1">
    <source>
        <dbReference type="ARBA" id="ARBA00004651"/>
    </source>
</evidence>
<evidence type="ECO:0000259" key="9">
    <source>
        <dbReference type="PROSITE" id="PS50928"/>
    </source>
</evidence>
<dbReference type="InterPro" id="IPR000515">
    <property type="entry name" value="MetI-like"/>
</dbReference>
<keyword evidence="6 7" id="KW-0472">Membrane</keyword>
<feature type="transmembrane region" description="Helical" evidence="7">
    <location>
        <begin position="134"/>
        <end position="154"/>
    </location>
</feature>
<dbReference type="PANTHER" id="PTHR43227">
    <property type="entry name" value="BLL4140 PROTEIN"/>
    <property type="match status" value="1"/>
</dbReference>
<keyword evidence="11" id="KW-1185">Reference proteome</keyword>
<dbReference type="CDD" id="cd06261">
    <property type="entry name" value="TM_PBP2"/>
    <property type="match status" value="1"/>
</dbReference>
<evidence type="ECO:0000256" key="6">
    <source>
        <dbReference type="ARBA" id="ARBA00023136"/>
    </source>
</evidence>
<keyword evidence="2 7" id="KW-0813">Transport</keyword>
<evidence type="ECO:0000256" key="4">
    <source>
        <dbReference type="ARBA" id="ARBA00022692"/>
    </source>
</evidence>
<feature type="transmembrane region" description="Helical" evidence="7">
    <location>
        <begin position="292"/>
        <end position="316"/>
    </location>
</feature>
<sequence>MSAFTTTARREATASRPAARPSPGPAHTAGRRSRTRRALLAAAIFLAPLAVFYAIYYLYAFGFLADMSTKQTSLSFTDVTDVGLENFRLVLTDPAFHTALLNNLIFAAVSIGAALTIGFFLAVSLASGVRFRRLFYAVFLLPSLIPLSLFATVFGRMLETDDGAVNAMLRSVGLGSLTQDWLGSTGPAYTALFVLLVYLVGLPVMYYTSDLSTLNTSVLEAAMIDGAKAGQMYRLILFPMLRGTHRTVILSVLLGSFRAFDVVYFSSNGQPGGRTQITGTYLYNTMMGSGRVGYASAAAVIVLLIALAVSAVQILLERRSR</sequence>
<evidence type="ECO:0000256" key="7">
    <source>
        <dbReference type="RuleBase" id="RU363032"/>
    </source>
</evidence>